<organism evidence="2 3">
    <name type="scientific">Nocardia transvalensis</name>
    <dbReference type="NCBI Taxonomy" id="37333"/>
    <lineage>
        <taxon>Bacteria</taxon>
        <taxon>Bacillati</taxon>
        <taxon>Actinomycetota</taxon>
        <taxon>Actinomycetes</taxon>
        <taxon>Mycobacteriales</taxon>
        <taxon>Nocardiaceae</taxon>
        <taxon>Nocardia</taxon>
    </lineage>
</organism>
<name>A0A7W9PG74_9NOCA</name>
<evidence type="ECO:0000313" key="2">
    <source>
        <dbReference type="EMBL" id="MBB5915547.1"/>
    </source>
</evidence>
<dbReference type="AlphaFoldDB" id="A0A7W9PG74"/>
<dbReference type="Gene3D" id="1.10.1900.10">
    <property type="entry name" value="c-terminal domain of poly(a) binding protein"/>
    <property type="match status" value="1"/>
</dbReference>
<evidence type="ECO:0000256" key="1">
    <source>
        <dbReference type="SAM" id="MobiDB-lite"/>
    </source>
</evidence>
<proteinExistence type="predicted"/>
<reference evidence="2 3" key="1">
    <citation type="submission" date="2020-08" db="EMBL/GenBank/DDBJ databases">
        <title>Sequencing the genomes of 1000 actinobacteria strains.</title>
        <authorList>
            <person name="Klenk H.-P."/>
        </authorList>
    </citation>
    <scope>NUCLEOTIDE SEQUENCE [LARGE SCALE GENOMIC DNA]</scope>
    <source>
        <strain evidence="2 3">DSM 43582</strain>
    </source>
</reference>
<feature type="region of interest" description="Disordered" evidence="1">
    <location>
        <begin position="41"/>
        <end position="74"/>
    </location>
</feature>
<keyword evidence="3" id="KW-1185">Reference proteome</keyword>
<accession>A0A7W9PG74</accession>
<gene>
    <name evidence="2" type="ORF">BJY24_004459</name>
</gene>
<dbReference type="SUPFAM" id="SSF158560">
    <property type="entry name" value="BH3980-like"/>
    <property type="match status" value="1"/>
</dbReference>
<dbReference type="RefSeq" id="WP_246829655.1">
    <property type="nucleotide sequence ID" value="NZ_JACHIT010000002.1"/>
</dbReference>
<evidence type="ECO:0008006" key="4">
    <source>
        <dbReference type="Google" id="ProtNLM"/>
    </source>
</evidence>
<sequence length="74" mass="7900">MGVAADKGAMELIGTDIAAFCDDLVKDSPTYADIYQESVNKRKLASEGIAPPAPNRRTRPASDHRTGQTPTLPT</sequence>
<dbReference type="EMBL" id="JACHIT010000002">
    <property type="protein sequence ID" value="MBB5915547.1"/>
    <property type="molecule type" value="Genomic_DNA"/>
</dbReference>
<dbReference type="InterPro" id="IPR008316">
    <property type="entry name" value="UCP029876"/>
</dbReference>
<evidence type="ECO:0000313" key="3">
    <source>
        <dbReference type="Proteomes" id="UP000540412"/>
    </source>
</evidence>
<dbReference type="Proteomes" id="UP000540412">
    <property type="component" value="Unassembled WGS sequence"/>
</dbReference>
<comment type="caution">
    <text evidence="2">The sequence shown here is derived from an EMBL/GenBank/DDBJ whole genome shotgun (WGS) entry which is preliminary data.</text>
</comment>
<protein>
    <recommendedName>
        <fullName evidence="4">DUF1048 domain-containing protein</fullName>
    </recommendedName>
</protein>
<dbReference type="Pfam" id="PF06304">
    <property type="entry name" value="DUF1048"/>
    <property type="match status" value="1"/>
</dbReference>